<dbReference type="PROSITE" id="PS51736">
    <property type="entry name" value="RECOMBINASES_3"/>
    <property type="match status" value="1"/>
</dbReference>
<dbReference type="InterPro" id="IPR011109">
    <property type="entry name" value="DNA_bind_recombinase_dom"/>
</dbReference>
<organism evidence="3 4">
    <name type="scientific">Novipirellula herctigrandis</name>
    <dbReference type="NCBI Taxonomy" id="2527986"/>
    <lineage>
        <taxon>Bacteria</taxon>
        <taxon>Pseudomonadati</taxon>
        <taxon>Planctomycetota</taxon>
        <taxon>Planctomycetia</taxon>
        <taxon>Pirellulales</taxon>
        <taxon>Pirellulaceae</taxon>
        <taxon>Novipirellula</taxon>
    </lineage>
</organism>
<feature type="domain" description="Recombinase" evidence="2">
    <location>
        <begin position="195"/>
        <end position="318"/>
    </location>
</feature>
<dbReference type="AlphaFoldDB" id="A0A5C5YZZ3"/>
<dbReference type="Gene3D" id="3.40.50.1390">
    <property type="entry name" value="Resolvase, N-terminal catalytic domain"/>
    <property type="match status" value="1"/>
</dbReference>
<evidence type="ECO:0000259" key="1">
    <source>
        <dbReference type="PROSITE" id="PS51736"/>
    </source>
</evidence>
<dbReference type="GO" id="GO:0003677">
    <property type="term" value="F:DNA binding"/>
    <property type="evidence" value="ECO:0007669"/>
    <property type="project" value="InterPro"/>
</dbReference>
<proteinExistence type="predicted"/>
<gene>
    <name evidence="3" type="ORF">CA13_20800</name>
</gene>
<comment type="caution">
    <text evidence="3">The sequence shown here is derived from an EMBL/GenBank/DDBJ whole genome shotgun (WGS) entry which is preliminary data.</text>
</comment>
<dbReference type="InterPro" id="IPR050639">
    <property type="entry name" value="SSR_resolvase"/>
</dbReference>
<evidence type="ECO:0000259" key="2">
    <source>
        <dbReference type="PROSITE" id="PS51737"/>
    </source>
</evidence>
<dbReference type="Proteomes" id="UP000315010">
    <property type="component" value="Unassembled WGS sequence"/>
</dbReference>
<name>A0A5C5YZZ3_9BACT</name>
<dbReference type="EMBL" id="SJPJ01000001">
    <property type="protein sequence ID" value="TWT80635.1"/>
    <property type="molecule type" value="Genomic_DNA"/>
</dbReference>
<evidence type="ECO:0000313" key="4">
    <source>
        <dbReference type="Proteomes" id="UP000315010"/>
    </source>
</evidence>
<keyword evidence="4" id="KW-1185">Reference proteome</keyword>
<dbReference type="SMART" id="SM00857">
    <property type="entry name" value="Resolvase"/>
    <property type="match status" value="1"/>
</dbReference>
<sequence>MHASTDQTETKLVRAAQYVRMSTEHQQYSTANQDDIIQEYAKKRSFEIVKTYADEGKSGLNVAGRRSLQALIADVQNGVADYEAILVYDVSRWGRFQDADESAYYEYLCKRAGISVHYCAEQFENDGGPTSTIIKSVKRAMAGEYSRELSTKVFQGQCRLIELGYRQGGPAGFGLRRMLIDQAGEAKAQLARGECKSLQTDRVILVKGPEQEIETVNRVYRMFVVEGQRERQIAEQLNSEGINTDLGRLWNRGTIRQLLTNEKYIGNNVYNRTSFKLKQRRVCNEPDIWIRKDGAFDAVVSQELFYTAQGIIRERAKCYSDEEMITCLRSLMEQNPTLSAGLIDAADNTPTSSTYRTRFGSLIRAYRLAGYQPDRDYEYIEINQKLREMHPDLIRDVMARLGAAGASVTQDVDTDLLLINGEYSASMVLSRCRQTKAGSLRWMINVEQKVAPDITILVRMDAANEQVADYYLLPIMDIQTPRLLLCESNGVYLDTYQFDSLDYFTSLSERRKIEVAA</sequence>
<dbReference type="InterPro" id="IPR006119">
    <property type="entry name" value="Resolv_N"/>
</dbReference>
<dbReference type="FunFam" id="3.40.50.1390:FF:000008">
    <property type="entry name" value="DNA recombinase"/>
    <property type="match status" value="1"/>
</dbReference>
<dbReference type="PROSITE" id="PS51737">
    <property type="entry name" value="RECOMBINASE_DNA_BIND"/>
    <property type="match status" value="1"/>
</dbReference>
<evidence type="ECO:0000313" key="3">
    <source>
        <dbReference type="EMBL" id="TWT80635.1"/>
    </source>
</evidence>
<dbReference type="OrthoDB" id="9781670at2"/>
<dbReference type="Gene3D" id="3.90.1750.20">
    <property type="entry name" value="Putative Large Serine Recombinase, Chain B, Domain 2"/>
    <property type="match status" value="1"/>
</dbReference>
<dbReference type="CDD" id="cd00338">
    <property type="entry name" value="Ser_Recombinase"/>
    <property type="match status" value="1"/>
</dbReference>
<dbReference type="InterPro" id="IPR038109">
    <property type="entry name" value="DNA_bind_recomb_sf"/>
</dbReference>
<dbReference type="PANTHER" id="PTHR30461:SF23">
    <property type="entry name" value="DNA RECOMBINASE-RELATED"/>
    <property type="match status" value="1"/>
</dbReference>
<dbReference type="Pfam" id="PF07508">
    <property type="entry name" value="Recombinase"/>
    <property type="match status" value="1"/>
</dbReference>
<dbReference type="SUPFAM" id="SSF53041">
    <property type="entry name" value="Resolvase-like"/>
    <property type="match status" value="1"/>
</dbReference>
<dbReference type="PANTHER" id="PTHR30461">
    <property type="entry name" value="DNA-INVERTASE FROM LAMBDOID PROPHAGE"/>
    <property type="match status" value="1"/>
</dbReference>
<dbReference type="GO" id="GO:0000150">
    <property type="term" value="F:DNA strand exchange activity"/>
    <property type="evidence" value="ECO:0007669"/>
    <property type="project" value="InterPro"/>
</dbReference>
<accession>A0A5C5YZZ3</accession>
<dbReference type="InterPro" id="IPR036162">
    <property type="entry name" value="Resolvase-like_N_sf"/>
</dbReference>
<protein>
    <submittedName>
        <fullName evidence="3">Recombinase</fullName>
    </submittedName>
</protein>
<feature type="domain" description="Resolvase/invertase-type recombinase catalytic" evidence="1">
    <location>
        <begin position="14"/>
        <end position="164"/>
    </location>
</feature>
<dbReference type="Pfam" id="PF00239">
    <property type="entry name" value="Resolvase"/>
    <property type="match status" value="1"/>
</dbReference>
<dbReference type="RefSeq" id="WP_146395802.1">
    <property type="nucleotide sequence ID" value="NZ_SJPJ01000001.1"/>
</dbReference>
<reference evidence="3 4" key="1">
    <citation type="submission" date="2019-02" db="EMBL/GenBank/DDBJ databases">
        <title>Deep-cultivation of Planctomycetes and their phenomic and genomic characterization uncovers novel biology.</title>
        <authorList>
            <person name="Wiegand S."/>
            <person name="Jogler M."/>
            <person name="Boedeker C."/>
            <person name="Pinto D."/>
            <person name="Vollmers J."/>
            <person name="Rivas-Marin E."/>
            <person name="Kohn T."/>
            <person name="Peeters S.H."/>
            <person name="Heuer A."/>
            <person name="Rast P."/>
            <person name="Oberbeckmann S."/>
            <person name="Bunk B."/>
            <person name="Jeske O."/>
            <person name="Meyerdierks A."/>
            <person name="Storesund J.E."/>
            <person name="Kallscheuer N."/>
            <person name="Luecker S."/>
            <person name="Lage O.M."/>
            <person name="Pohl T."/>
            <person name="Merkel B.J."/>
            <person name="Hornburger P."/>
            <person name="Mueller R.-W."/>
            <person name="Bruemmer F."/>
            <person name="Labrenz M."/>
            <person name="Spormann A.M."/>
            <person name="Op Den Camp H."/>
            <person name="Overmann J."/>
            <person name="Amann R."/>
            <person name="Jetten M.S.M."/>
            <person name="Mascher T."/>
            <person name="Medema M.H."/>
            <person name="Devos D.P."/>
            <person name="Kaster A.-K."/>
            <person name="Ovreas L."/>
            <person name="Rohde M."/>
            <person name="Galperin M.Y."/>
            <person name="Jogler C."/>
        </authorList>
    </citation>
    <scope>NUCLEOTIDE SEQUENCE [LARGE SCALE GENOMIC DNA]</scope>
    <source>
        <strain evidence="3 4">CA13</strain>
    </source>
</reference>